<evidence type="ECO:0000313" key="1">
    <source>
        <dbReference type="EMBL" id="KAI0093846.1"/>
    </source>
</evidence>
<sequence length="687" mass="74226">METGIQRTLSASFAPGTRPSSRAPSRPRNSRNSSRASLRYLPQDVESMAFPEGTVGAEATELLHEFVHPQHNQHEPLFGAEPHADGGEDEDDAASLEIRRKLPWYKRPSPYWFLLVVPFAAGATIATAAPRIELFTELACIAYKDKYQVGEGNKTTDSLVGITTLAGGLTDAEKQFCAKEPRVQAAVAQLNMALMLLLGILSCMTAGWWGSISDRYGRTRVLSIAVFGLLISDVIFLSTVHFHRVLPGGYLFLLLGPLLDGLCGGMTALTATIHAYLADCTDQEHRARVFSLFLGLTFVGFGIGPTIGSAVVHVTHSALSVFYIAAGMHMFYASMVWLVVPESLSLRRQLQARKLKREKDEAARNGPQKSALAHWMSKAFGFLAPLALFWPAAVDSNPLKRKRRDWNLFLLAVAYGSTILLIGSYTYKLQYTSEAFGWTSEQMGYWLSAVGVARAVHLTAILPLVIKFFKPRPKTGPVNLPSESYEDLLQSNADLEEPTALSPPSAQHSSLPFDLALAKVSLLVEVVSYTALCFAADSLTYTVFTMAGAFGSGFGPAVSSVALALYIQRGGVESGKLFGAMSVIQSLCSQIIGPSVFGTTYIKTVGTFPKAIFILAAGAVIFSFTILMFVRLPSANASFHPGEETAMEVSHEADETLVDPEVPLIIVDDVGGKSDSPSTSTHGSPAL</sequence>
<accession>A0ACB8UHT1</accession>
<protein>
    <submittedName>
        <fullName evidence="1">Major facilitator superfamily domain-containing protein</fullName>
    </submittedName>
</protein>
<name>A0ACB8UHT1_9APHY</name>
<dbReference type="EMBL" id="MU274901">
    <property type="protein sequence ID" value="KAI0093846.1"/>
    <property type="molecule type" value="Genomic_DNA"/>
</dbReference>
<reference evidence="1" key="1">
    <citation type="journal article" date="2021" name="Environ. Microbiol.">
        <title>Gene family expansions and transcriptome signatures uncover fungal adaptations to wood decay.</title>
        <authorList>
            <person name="Hage H."/>
            <person name="Miyauchi S."/>
            <person name="Viragh M."/>
            <person name="Drula E."/>
            <person name="Min B."/>
            <person name="Chaduli D."/>
            <person name="Navarro D."/>
            <person name="Favel A."/>
            <person name="Norest M."/>
            <person name="Lesage-Meessen L."/>
            <person name="Balint B."/>
            <person name="Merenyi Z."/>
            <person name="de Eugenio L."/>
            <person name="Morin E."/>
            <person name="Martinez A.T."/>
            <person name="Baldrian P."/>
            <person name="Stursova M."/>
            <person name="Martinez M.J."/>
            <person name="Novotny C."/>
            <person name="Magnuson J.K."/>
            <person name="Spatafora J.W."/>
            <person name="Maurice S."/>
            <person name="Pangilinan J."/>
            <person name="Andreopoulos W."/>
            <person name="LaButti K."/>
            <person name="Hundley H."/>
            <person name="Na H."/>
            <person name="Kuo A."/>
            <person name="Barry K."/>
            <person name="Lipzen A."/>
            <person name="Henrissat B."/>
            <person name="Riley R."/>
            <person name="Ahrendt S."/>
            <person name="Nagy L.G."/>
            <person name="Grigoriev I.V."/>
            <person name="Martin F."/>
            <person name="Rosso M.N."/>
        </authorList>
    </citation>
    <scope>NUCLEOTIDE SEQUENCE</scope>
    <source>
        <strain evidence="1">CBS 384.51</strain>
    </source>
</reference>
<organism evidence="1 2">
    <name type="scientific">Irpex rosettiformis</name>
    <dbReference type="NCBI Taxonomy" id="378272"/>
    <lineage>
        <taxon>Eukaryota</taxon>
        <taxon>Fungi</taxon>
        <taxon>Dikarya</taxon>
        <taxon>Basidiomycota</taxon>
        <taxon>Agaricomycotina</taxon>
        <taxon>Agaricomycetes</taxon>
        <taxon>Polyporales</taxon>
        <taxon>Irpicaceae</taxon>
        <taxon>Irpex</taxon>
    </lineage>
</organism>
<comment type="caution">
    <text evidence="1">The sequence shown here is derived from an EMBL/GenBank/DDBJ whole genome shotgun (WGS) entry which is preliminary data.</text>
</comment>
<proteinExistence type="predicted"/>
<dbReference type="Proteomes" id="UP001055072">
    <property type="component" value="Unassembled WGS sequence"/>
</dbReference>
<gene>
    <name evidence="1" type="ORF">BDY19DRAFT_919258</name>
</gene>
<evidence type="ECO:0000313" key="2">
    <source>
        <dbReference type="Proteomes" id="UP001055072"/>
    </source>
</evidence>
<keyword evidence="2" id="KW-1185">Reference proteome</keyword>